<dbReference type="Proteomes" id="UP001176961">
    <property type="component" value="Unassembled WGS sequence"/>
</dbReference>
<evidence type="ECO:0000256" key="6">
    <source>
        <dbReference type="ARBA" id="ARBA00023002"/>
    </source>
</evidence>
<gene>
    <name evidence="9" type="ORF">CYNAS_LOCUS21675</name>
</gene>
<dbReference type="Gene3D" id="3.30.9.10">
    <property type="entry name" value="D-Amino Acid Oxidase, subunit A, domain 2"/>
    <property type="match status" value="1"/>
</dbReference>
<comment type="cofactor">
    <cofactor evidence="1">
        <name>FAD</name>
        <dbReference type="ChEBI" id="CHEBI:57692"/>
    </cofactor>
</comment>
<proteinExistence type="inferred from homology"/>
<dbReference type="EMBL" id="CATQJL010000326">
    <property type="protein sequence ID" value="CAJ0609692.1"/>
    <property type="molecule type" value="Genomic_DNA"/>
</dbReference>
<comment type="similarity">
    <text evidence="2">Belongs to the MSOX/MTOX family.</text>
</comment>
<evidence type="ECO:0000256" key="4">
    <source>
        <dbReference type="ARBA" id="ARBA00022630"/>
    </source>
</evidence>
<evidence type="ECO:0000256" key="1">
    <source>
        <dbReference type="ARBA" id="ARBA00001974"/>
    </source>
</evidence>
<dbReference type="InterPro" id="IPR006076">
    <property type="entry name" value="FAD-dep_OxRdtase"/>
</dbReference>
<evidence type="ECO:0000259" key="8">
    <source>
        <dbReference type="Pfam" id="PF01266"/>
    </source>
</evidence>
<dbReference type="Gene3D" id="3.50.50.60">
    <property type="entry name" value="FAD/NAD(P)-binding domain"/>
    <property type="match status" value="1"/>
</dbReference>
<protein>
    <recommendedName>
        <fullName evidence="3">sarcosine oxidasee (formaldehyde-forming)</fullName>
        <ecNumber evidence="3">1.5.3.1</ecNumber>
    </recommendedName>
</protein>
<evidence type="ECO:0000313" key="9">
    <source>
        <dbReference type="EMBL" id="CAJ0609692.1"/>
    </source>
</evidence>
<dbReference type="NCBIfam" id="NF008425">
    <property type="entry name" value="PRK11259.1"/>
    <property type="match status" value="1"/>
</dbReference>
<dbReference type="EC" id="1.5.3.1" evidence="3"/>
<evidence type="ECO:0000256" key="5">
    <source>
        <dbReference type="ARBA" id="ARBA00022827"/>
    </source>
</evidence>
<evidence type="ECO:0000313" key="10">
    <source>
        <dbReference type="Proteomes" id="UP001176961"/>
    </source>
</evidence>
<dbReference type="SUPFAM" id="SSF51905">
    <property type="entry name" value="FAD/NAD(P)-binding domain"/>
    <property type="match status" value="1"/>
</dbReference>
<dbReference type="PANTHER" id="PTHR10961">
    <property type="entry name" value="PEROXISOMAL SARCOSINE OXIDASE"/>
    <property type="match status" value="1"/>
</dbReference>
<evidence type="ECO:0000256" key="3">
    <source>
        <dbReference type="ARBA" id="ARBA00012769"/>
    </source>
</evidence>
<dbReference type="FunFam" id="3.50.50.60:FF:000189">
    <property type="entry name" value="Monomeric sarcosine oxidase"/>
    <property type="match status" value="1"/>
</dbReference>
<reference evidence="9" key="1">
    <citation type="submission" date="2023-07" db="EMBL/GenBank/DDBJ databases">
        <authorList>
            <consortium name="CYATHOMIX"/>
        </authorList>
    </citation>
    <scope>NUCLEOTIDE SEQUENCE</scope>
    <source>
        <strain evidence="9">N/A</strain>
    </source>
</reference>
<dbReference type="GO" id="GO:0005777">
    <property type="term" value="C:peroxisome"/>
    <property type="evidence" value="ECO:0007669"/>
    <property type="project" value="TreeGrafter"/>
</dbReference>
<dbReference type="GO" id="GO:0050660">
    <property type="term" value="F:flavin adenine dinucleotide binding"/>
    <property type="evidence" value="ECO:0007669"/>
    <property type="project" value="InterPro"/>
</dbReference>
<accession>A0AA36HFD8</accession>
<keyword evidence="6" id="KW-0560">Oxidoreductase</keyword>
<evidence type="ECO:0000256" key="7">
    <source>
        <dbReference type="ARBA" id="ARBA00052742"/>
    </source>
</evidence>
<comment type="catalytic activity">
    <reaction evidence="7">
        <text>sarcosine + O2 + H2O = formaldehyde + glycine + H2O2</text>
        <dbReference type="Rhea" id="RHEA:13313"/>
        <dbReference type="ChEBI" id="CHEBI:15377"/>
        <dbReference type="ChEBI" id="CHEBI:15379"/>
        <dbReference type="ChEBI" id="CHEBI:16240"/>
        <dbReference type="ChEBI" id="CHEBI:16842"/>
        <dbReference type="ChEBI" id="CHEBI:57305"/>
        <dbReference type="ChEBI" id="CHEBI:57433"/>
        <dbReference type="EC" id="1.5.3.1"/>
    </reaction>
</comment>
<dbReference type="Pfam" id="PF01266">
    <property type="entry name" value="DAO"/>
    <property type="match status" value="1"/>
</dbReference>
<dbReference type="PANTHER" id="PTHR10961:SF46">
    <property type="entry name" value="PEROXISOMAL SARCOSINE OXIDASE"/>
    <property type="match status" value="1"/>
</dbReference>
<dbReference type="GO" id="GO:0008115">
    <property type="term" value="F:sarcosine oxidase activity"/>
    <property type="evidence" value="ECO:0007669"/>
    <property type="project" value="UniProtKB-EC"/>
</dbReference>
<dbReference type="AlphaFoldDB" id="A0AA36HFD8"/>
<dbReference type="GO" id="GO:0033514">
    <property type="term" value="P:L-lysine catabolic process to acetyl-CoA via L-pipecolate"/>
    <property type="evidence" value="ECO:0007669"/>
    <property type="project" value="TreeGrafter"/>
</dbReference>
<dbReference type="GO" id="GO:0050031">
    <property type="term" value="F:L-pipecolate oxidase activity"/>
    <property type="evidence" value="ECO:0007669"/>
    <property type="project" value="TreeGrafter"/>
</dbReference>
<keyword evidence="10" id="KW-1185">Reference proteome</keyword>
<comment type="caution">
    <text evidence="9">The sequence shown here is derived from an EMBL/GenBank/DDBJ whole genome shotgun (WGS) entry which is preliminary data.</text>
</comment>
<dbReference type="InterPro" id="IPR045170">
    <property type="entry name" value="MTOX"/>
</dbReference>
<feature type="domain" description="FAD dependent oxidoreductase" evidence="8">
    <location>
        <begin position="49"/>
        <end position="403"/>
    </location>
</feature>
<keyword evidence="5" id="KW-0274">FAD</keyword>
<dbReference type="SUPFAM" id="SSF54373">
    <property type="entry name" value="FAD-linked reductases, C-terminal domain"/>
    <property type="match status" value="1"/>
</dbReference>
<keyword evidence="4" id="KW-0285">Flavoprotein</keyword>
<sequence length="429" mass="48215">MCGVYCHIVSTFNRVIFRENFLRRRNCLRRRAGGSRWAARIFVVMDGYDVIVVGAGIFGSCTAYHCQKRGLRTILIEQFNLGHKNGSSHGMSRIIRYAHTEPEYVPLVRDAYQQIAALERKIGESLWKRTGLLWVSKPEEITSISKILHDFNIEHETISGEEVGFRYPQFSFGNNWAALIDPEGGVLYADKWLRTFQDEFISLGGTILENEEVLSYSETDDIVKVTTSKCVFHSKKVIFTVGPWLRRLFPDLPLQIQPESIAVCYWKAARSEDAALLEGGKFPVFIAHSDGGLPFGFYGLPAVDYAGCAKICFHSGEHIDGPTHPENVCQEFIDHPAEFIREHMPILDSSAPAQIDRCKYTVSEDNHYVIGHYQEAKNVLIGGGCSGSGFKVAPGIGRALSQMAANEKPSIDISFFSFDRFQKSKQQLV</sequence>
<dbReference type="InterPro" id="IPR036188">
    <property type="entry name" value="FAD/NAD-bd_sf"/>
</dbReference>
<organism evidence="9 10">
    <name type="scientific">Cylicocyclus nassatus</name>
    <name type="common">Nematode worm</name>
    <dbReference type="NCBI Taxonomy" id="53992"/>
    <lineage>
        <taxon>Eukaryota</taxon>
        <taxon>Metazoa</taxon>
        <taxon>Ecdysozoa</taxon>
        <taxon>Nematoda</taxon>
        <taxon>Chromadorea</taxon>
        <taxon>Rhabditida</taxon>
        <taxon>Rhabditina</taxon>
        <taxon>Rhabditomorpha</taxon>
        <taxon>Strongyloidea</taxon>
        <taxon>Strongylidae</taxon>
        <taxon>Cylicocyclus</taxon>
    </lineage>
</organism>
<name>A0AA36HFD8_CYLNA</name>
<evidence type="ECO:0000256" key="2">
    <source>
        <dbReference type="ARBA" id="ARBA00010989"/>
    </source>
</evidence>